<dbReference type="EMBL" id="LRBS01000037">
    <property type="protein sequence ID" value="OII77401.1"/>
    <property type="molecule type" value="Genomic_DNA"/>
</dbReference>
<keyword evidence="3" id="KW-1185">Reference proteome</keyword>
<dbReference type="PANTHER" id="PTHR37156:SF2">
    <property type="match status" value="1"/>
</dbReference>
<comment type="caution">
    <text evidence="2">The sequence shown here is derived from an EMBL/GenBank/DDBJ whole genome shotgun (WGS) entry which is preliminary data.</text>
</comment>
<dbReference type="AlphaFoldDB" id="A0A1J4MT21"/>
<name>A0A1J4MT21_9CRYT</name>
<organism evidence="2 3">
    <name type="scientific">Cryptosporidium andersoni</name>
    <dbReference type="NCBI Taxonomy" id="117008"/>
    <lineage>
        <taxon>Eukaryota</taxon>
        <taxon>Sar</taxon>
        <taxon>Alveolata</taxon>
        <taxon>Apicomplexa</taxon>
        <taxon>Conoidasida</taxon>
        <taxon>Coccidia</taxon>
        <taxon>Eucoccidiorida</taxon>
        <taxon>Eimeriorina</taxon>
        <taxon>Cryptosporidiidae</taxon>
        <taxon>Cryptosporidium</taxon>
    </lineage>
</organism>
<gene>
    <name evidence="2" type="ORF">cand_008920</name>
</gene>
<dbReference type="OrthoDB" id="343643at2759"/>
<evidence type="ECO:0000313" key="2">
    <source>
        <dbReference type="EMBL" id="OII77401.1"/>
    </source>
</evidence>
<dbReference type="SUPFAM" id="SSF51161">
    <property type="entry name" value="Trimeric LpxA-like enzymes"/>
    <property type="match status" value="2"/>
</dbReference>
<dbReference type="InterPro" id="IPR011004">
    <property type="entry name" value="Trimer_LpxA-like_sf"/>
</dbReference>
<dbReference type="PANTHER" id="PTHR37156">
    <property type="match status" value="1"/>
</dbReference>
<dbReference type="RefSeq" id="XP_067069247.1">
    <property type="nucleotide sequence ID" value="XM_067211132.1"/>
</dbReference>
<protein>
    <submittedName>
        <fullName evidence="2">Uncharacterized protein</fullName>
    </submittedName>
</protein>
<proteinExistence type="predicted"/>
<sequence>MSSFLWTIYILLIFLLIIHPVWNISEQENSVSFNMSSNSLESIAKWLLNTFEKLAFPGIQNETESVTEVVYGPFFYEVDNVSLPLNITSLTGGSFSPVNPNDAAQYYYESFVTEPFTAVEERLPSSFESRKVIRGGVGAPNGTYIFFQEEIQLLSNDTNSTSIDSKTGGSSSTNLLNGNPNTDFNGTFTIPSGSISINGTNLPVGTTAFGPVTFPNGAILPLGASLPNGTLLASGTVLSPRTTLPGGTIFPGGATFTTEKHYSPTLKANTNCYLIGASTYGSNCQVQQIKKSTGNCCSSNILCYSPAGFSNMTALTIPAGSVLQPGSNLPSNSLLLGSLTISTNTFFGSGAILPDGNIINPNTTLPFGTTLPIGTFIADSIYLETGGVLMGGLISFGSSPFSLILPSGTQLGMAVVLGGGLIISGITYLPGGAIFPNGTILQAGTILHPSSYPSDVITKTSLLYNYNLGIQDNLESWDMPSGTVLPGGLSNRAATIILPGGFYQYSNPFTSQDSIYQSSLNQQTMSEKYTDNIHLERPNFNIDVESTSKYTSGIFQKSGYSKLINFRMLNYQIPPTSSYTDLPQQMLLIDSAVFPLGASTNGPVLYPNGTVLTSPISFSANTIIPSGTFFFGSLLTPLVHFNGPVLVLGAAVLPPSTTLKSSTTLPPQTILPGGAFLPLGGIIPGSVLYPSGTVIPPGANLPSSSFIKPGAILTNALLLPGGGYFPGGIIIPNGQVLPPITVPAGTIFPPITTLLGSVTLNKGGALLPGGAIFGGNNTVPPDSQLLSGAILSQGTVFPGGIVLQATTSVLGGLQLSPLQTLSEIDINNNEYHPSNNPTNNSSSSNNQTVVNSIYITAQVNITNFYYNEQSENSFEFFKNLFLSTLASSMGVELDIINIISLAPAVNPYNVTSNSYKNPSLSLWSAVNNQLQSGISVIFGIKSSTQYSSVEDIVEALLDGVIQNPSSSFNRIFSWVGFMILTERSPNFWNRHLRGAQRLKTQGIHKIFCNSTVDETSEVGRTQTTTVPP</sequence>
<dbReference type="VEuPathDB" id="CryptoDB:cand_008920"/>
<keyword evidence="1" id="KW-0732">Signal</keyword>
<evidence type="ECO:0000313" key="3">
    <source>
        <dbReference type="Proteomes" id="UP000186804"/>
    </source>
</evidence>
<feature type="signal peptide" evidence="1">
    <location>
        <begin position="1"/>
        <end position="23"/>
    </location>
</feature>
<dbReference type="Proteomes" id="UP000186804">
    <property type="component" value="Unassembled WGS sequence"/>
</dbReference>
<feature type="chain" id="PRO_5012768957" evidence="1">
    <location>
        <begin position="24"/>
        <end position="1028"/>
    </location>
</feature>
<reference evidence="2 3" key="1">
    <citation type="submission" date="2016-10" db="EMBL/GenBank/DDBJ databases">
        <title>Reductive evolution of mitochondrial metabolism and differential evolution of invasion-related proteins in Cryptosporidium.</title>
        <authorList>
            <person name="Liu S."/>
            <person name="Roellig D.M."/>
            <person name="Guo Y."/>
            <person name="Li N."/>
            <person name="Frace M.A."/>
            <person name="Tang K."/>
            <person name="Zhang L."/>
            <person name="Feng Y."/>
            <person name="Xiao L."/>
        </authorList>
    </citation>
    <scope>NUCLEOTIDE SEQUENCE [LARGE SCALE GENOMIC DNA]</scope>
    <source>
        <strain evidence="2">30847</strain>
    </source>
</reference>
<evidence type="ECO:0000256" key="1">
    <source>
        <dbReference type="SAM" id="SignalP"/>
    </source>
</evidence>
<accession>A0A1J4MT21</accession>
<dbReference type="GeneID" id="92365077"/>